<dbReference type="AlphaFoldDB" id="A0A2P2JJ20"/>
<accession>A0A2P2JJ20</accession>
<reference evidence="2" key="1">
    <citation type="submission" date="2018-02" db="EMBL/GenBank/DDBJ databases">
        <title>Rhizophora mucronata_Transcriptome.</title>
        <authorList>
            <person name="Meera S.P."/>
            <person name="Sreeshan A."/>
            <person name="Augustine A."/>
        </authorList>
    </citation>
    <scope>NUCLEOTIDE SEQUENCE</scope>
    <source>
        <tissue evidence="2">Leaf</tissue>
    </source>
</reference>
<evidence type="ECO:0000256" key="1">
    <source>
        <dbReference type="SAM" id="MobiDB-lite"/>
    </source>
</evidence>
<sequence length="43" mass="4975">MQIHHDARHPKITFEESKLINRHANLSVEPSKPRPGVRGSFKK</sequence>
<dbReference type="EMBL" id="GGEC01012968">
    <property type="protein sequence ID" value="MBW93451.1"/>
    <property type="molecule type" value="Transcribed_RNA"/>
</dbReference>
<protein>
    <submittedName>
        <fullName evidence="2">Uncharacterized protein MANES_12G005900</fullName>
    </submittedName>
</protein>
<proteinExistence type="predicted"/>
<feature type="region of interest" description="Disordered" evidence="1">
    <location>
        <begin position="24"/>
        <end position="43"/>
    </location>
</feature>
<evidence type="ECO:0000313" key="2">
    <source>
        <dbReference type="EMBL" id="MBW93451.1"/>
    </source>
</evidence>
<name>A0A2P2JJ20_RHIMU</name>
<organism evidence="2">
    <name type="scientific">Rhizophora mucronata</name>
    <name type="common">Asiatic mangrove</name>
    <dbReference type="NCBI Taxonomy" id="61149"/>
    <lineage>
        <taxon>Eukaryota</taxon>
        <taxon>Viridiplantae</taxon>
        <taxon>Streptophyta</taxon>
        <taxon>Embryophyta</taxon>
        <taxon>Tracheophyta</taxon>
        <taxon>Spermatophyta</taxon>
        <taxon>Magnoliopsida</taxon>
        <taxon>eudicotyledons</taxon>
        <taxon>Gunneridae</taxon>
        <taxon>Pentapetalae</taxon>
        <taxon>rosids</taxon>
        <taxon>fabids</taxon>
        <taxon>Malpighiales</taxon>
        <taxon>Rhizophoraceae</taxon>
        <taxon>Rhizophora</taxon>
    </lineage>
</organism>